<dbReference type="PANTHER" id="PTHR30158:SF3">
    <property type="entry name" value="MULTIDRUG EFFLUX PUMP SUBUNIT ACRA-RELATED"/>
    <property type="match status" value="1"/>
</dbReference>
<dbReference type="InterPro" id="IPR058625">
    <property type="entry name" value="MdtA-like_BSH"/>
</dbReference>
<dbReference type="InterPro" id="IPR006143">
    <property type="entry name" value="RND_pump_MFP"/>
</dbReference>
<dbReference type="GO" id="GO:0046677">
    <property type="term" value="P:response to antibiotic"/>
    <property type="evidence" value="ECO:0007669"/>
    <property type="project" value="TreeGrafter"/>
</dbReference>
<evidence type="ECO:0000256" key="1">
    <source>
        <dbReference type="ARBA" id="ARBA00004196"/>
    </source>
</evidence>
<evidence type="ECO:0000259" key="4">
    <source>
        <dbReference type="Pfam" id="PF25876"/>
    </source>
</evidence>
<dbReference type="Gene3D" id="2.40.50.100">
    <property type="match status" value="1"/>
</dbReference>
<dbReference type="Proteomes" id="UP001213664">
    <property type="component" value="Chromosome"/>
</dbReference>
<proteinExistence type="inferred from homology"/>
<feature type="domain" description="Multidrug resistance protein MdtA-like C-terminal permuted SH3" evidence="7">
    <location>
        <begin position="287"/>
        <end position="347"/>
    </location>
</feature>
<dbReference type="FunFam" id="2.40.420.20:FF:000001">
    <property type="entry name" value="Efflux RND transporter periplasmic adaptor subunit"/>
    <property type="match status" value="1"/>
</dbReference>
<comment type="subcellular location">
    <subcellularLocation>
        <location evidence="1">Cell envelope</location>
    </subcellularLocation>
</comment>
<feature type="domain" description="Multidrug resistance protein MdtA-like alpha-helical hairpin" evidence="4">
    <location>
        <begin position="96"/>
        <end position="156"/>
    </location>
</feature>
<feature type="domain" description="Multidrug resistance protein MdtA-like barrel-sandwich hybrid" evidence="5">
    <location>
        <begin position="54"/>
        <end position="196"/>
    </location>
</feature>
<evidence type="ECO:0000259" key="7">
    <source>
        <dbReference type="Pfam" id="PF25967"/>
    </source>
</evidence>
<dbReference type="EMBL" id="CP119326">
    <property type="protein sequence ID" value="WEK39479.1"/>
    <property type="molecule type" value="Genomic_DNA"/>
</dbReference>
<accession>A0AAJ5X031</accession>
<dbReference type="Pfam" id="PF25967">
    <property type="entry name" value="RND-MFP_C"/>
    <property type="match status" value="1"/>
</dbReference>
<evidence type="ECO:0000256" key="2">
    <source>
        <dbReference type="ARBA" id="ARBA00009477"/>
    </source>
</evidence>
<evidence type="ECO:0000313" key="9">
    <source>
        <dbReference type="Proteomes" id="UP001213664"/>
    </source>
</evidence>
<dbReference type="Gene3D" id="1.10.287.470">
    <property type="entry name" value="Helix hairpin bin"/>
    <property type="match status" value="1"/>
</dbReference>
<dbReference type="GO" id="GO:0030313">
    <property type="term" value="C:cell envelope"/>
    <property type="evidence" value="ECO:0007669"/>
    <property type="project" value="UniProtKB-SubCell"/>
</dbReference>
<reference evidence="8" key="1">
    <citation type="submission" date="2023-03" db="EMBL/GenBank/DDBJ databases">
        <title>Andean soil-derived lignocellulolytic bacterial consortium as a source of novel taxa and putative plastic-active enzymes.</title>
        <authorList>
            <person name="Diaz-Garcia L."/>
            <person name="Chuvochina M."/>
            <person name="Feuerriegel G."/>
            <person name="Bunk B."/>
            <person name="Sproer C."/>
            <person name="Streit W.R."/>
            <person name="Rodriguez L.M."/>
            <person name="Overmann J."/>
            <person name="Jimenez D.J."/>
        </authorList>
    </citation>
    <scope>NUCLEOTIDE SEQUENCE</scope>
    <source>
        <strain evidence="8">MAG 833</strain>
    </source>
</reference>
<protein>
    <submittedName>
        <fullName evidence="8">Efflux RND transporter periplasmic adaptor subunit</fullName>
    </submittedName>
</protein>
<dbReference type="GO" id="GO:0005886">
    <property type="term" value="C:plasma membrane"/>
    <property type="evidence" value="ECO:0007669"/>
    <property type="project" value="TreeGrafter"/>
</dbReference>
<dbReference type="Gene3D" id="2.40.30.170">
    <property type="match status" value="1"/>
</dbReference>
<organism evidence="8 9">
    <name type="scientific">Candidatus Brevundimonas colombiensis</name>
    <dbReference type="NCBI Taxonomy" id="3121376"/>
    <lineage>
        <taxon>Bacteria</taxon>
        <taxon>Pseudomonadati</taxon>
        <taxon>Pseudomonadota</taxon>
        <taxon>Alphaproteobacteria</taxon>
        <taxon>Caulobacterales</taxon>
        <taxon>Caulobacteraceae</taxon>
        <taxon>Brevundimonas</taxon>
    </lineage>
</organism>
<dbReference type="PANTHER" id="PTHR30158">
    <property type="entry name" value="ACRA/E-RELATED COMPONENT OF DRUG EFFLUX TRANSPORTER"/>
    <property type="match status" value="1"/>
</dbReference>
<dbReference type="InterPro" id="IPR058626">
    <property type="entry name" value="MdtA-like_b-barrel"/>
</dbReference>
<name>A0AAJ5X031_9CAUL</name>
<gene>
    <name evidence="8" type="ORF">P0Y50_13185</name>
</gene>
<comment type="similarity">
    <text evidence="2">Belongs to the membrane fusion protein (MFP) (TC 8.A.1) family.</text>
</comment>
<dbReference type="Gene3D" id="2.40.420.20">
    <property type="match status" value="1"/>
</dbReference>
<evidence type="ECO:0000259" key="6">
    <source>
        <dbReference type="Pfam" id="PF25944"/>
    </source>
</evidence>
<dbReference type="Pfam" id="PF25917">
    <property type="entry name" value="BSH_RND"/>
    <property type="match status" value="1"/>
</dbReference>
<evidence type="ECO:0000259" key="5">
    <source>
        <dbReference type="Pfam" id="PF25917"/>
    </source>
</evidence>
<feature type="region of interest" description="Disordered" evidence="3">
    <location>
        <begin position="346"/>
        <end position="372"/>
    </location>
</feature>
<feature type="domain" description="Multidrug resistance protein MdtA-like beta-barrel" evidence="6">
    <location>
        <begin position="202"/>
        <end position="279"/>
    </location>
</feature>
<evidence type="ECO:0000256" key="3">
    <source>
        <dbReference type="SAM" id="MobiDB-lite"/>
    </source>
</evidence>
<dbReference type="AlphaFoldDB" id="A0AAJ5X031"/>
<dbReference type="SUPFAM" id="SSF111369">
    <property type="entry name" value="HlyD-like secretion proteins"/>
    <property type="match status" value="1"/>
</dbReference>
<dbReference type="NCBIfam" id="TIGR01730">
    <property type="entry name" value="RND_mfp"/>
    <property type="match status" value="1"/>
</dbReference>
<evidence type="ECO:0000313" key="8">
    <source>
        <dbReference type="EMBL" id="WEK39479.1"/>
    </source>
</evidence>
<dbReference type="InterPro" id="IPR058624">
    <property type="entry name" value="MdtA-like_HH"/>
</dbReference>
<dbReference type="Pfam" id="PF25944">
    <property type="entry name" value="Beta-barrel_RND"/>
    <property type="match status" value="1"/>
</dbReference>
<dbReference type="GO" id="GO:0022857">
    <property type="term" value="F:transmembrane transporter activity"/>
    <property type="evidence" value="ECO:0007669"/>
    <property type="project" value="InterPro"/>
</dbReference>
<dbReference type="InterPro" id="IPR058627">
    <property type="entry name" value="MdtA-like_C"/>
</dbReference>
<dbReference type="Pfam" id="PF25876">
    <property type="entry name" value="HH_MFP_RND"/>
    <property type="match status" value="1"/>
</dbReference>
<sequence>MMAATASAALLLSACGGGQSETAAPPPPEVTVVQAGQGVLQLTDTLPGRVAAFRIAEIRPQVGGIIQRRLFTEGAMVRAGQPLYQINAAPFRADAASAAAALRRAEAVANQARVQRDRLKTLVETDAISRQQFDNAEAAVQQAEADVGVARATLARRNLDVGFATVTAPISGRIGASAVTEGALVSASGGEAMATVNQINQVYIDVSQPASRMEALRQLGQGSPEVELLDDAGKPLGVTGRLLFSDVAVDPATGDMRARVLVDNASGRLFPGMFVRVRMPRGPEQTALRVPQQAVTHTGAQAQVMVVGADGKVQARPIKVGAVVNNQYIVESGLRPGETVIVEGQDRAQPGVAVKTKPWRPQPAAPSASSAS</sequence>